<protein>
    <submittedName>
        <fullName evidence="2">Glycosyltransferase family 2 protein</fullName>
    </submittedName>
</protein>
<dbReference type="PANTHER" id="PTHR43179">
    <property type="entry name" value="RHAMNOSYLTRANSFERASE WBBL"/>
    <property type="match status" value="1"/>
</dbReference>
<dbReference type="PANTHER" id="PTHR43179:SF7">
    <property type="entry name" value="RHAMNOSYLTRANSFERASE WBBL"/>
    <property type="match status" value="1"/>
</dbReference>
<reference evidence="2 3" key="1">
    <citation type="submission" date="2019-06" db="EMBL/GenBank/DDBJ databases">
        <title>Emergence of pandrug resistant Empedobacter falsenii in China.</title>
        <authorList>
            <person name="Dong N."/>
            <person name="Chen S."/>
            <person name="Zhang R."/>
        </authorList>
    </citation>
    <scope>NUCLEOTIDE SEQUENCE [LARGE SCALE GENOMIC DNA]</scope>
    <source>
        <strain evidence="2 3">1681-1</strain>
    </source>
</reference>
<dbReference type="Proteomes" id="UP000510643">
    <property type="component" value="Chromosome"/>
</dbReference>
<dbReference type="GeneID" id="78403214"/>
<feature type="domain" description="Glycosyltransferase 2-like" evidence="1">
    <location>
        <begin position="6"/>
        <end position="175"/>
    </location>
</feature>
<evidence type="ECO:0000313" key="2">
    <source>
        <dbReference type="EMBL" id="QLL59702.1"/>
    </source>
</evidence>
<proteinExistence type="predicted"/>
<dbReference type="EMBL" id="CP040908">
    <property type="protein sequence ID" value="QLL59702.1"/>
    <property type="molecule type" value="Genomic_DNA"/>
</dbReference>
<dbReference type="RefSeq" id="WP_052217844.1">
    <property type="nucleotide sequence ID" value="NZ_CP040908.1"/>
</dbReference>
<dbReference type="InterPro" id="IPR029044">
    <property type="entry name" value="Nucleotide-diphossugar_trans"/>
</dbReference>
<evidence type="ECO:0000259" key="1">
    <source>
        <dbReference type="Pfam" id="PF00535"/>
    </source>
</evidence>
<dbReference type="Gene3D" id="3.90.550.10">
    <property type="entry name" value="Spore Coat Polysaccharide Biosynthesis Protein SpsA, Chain A"/>
    <property type="match status" value="1"/>
</dbReference>
<gene>
    <name evidence="2" type="ORF">FH779_17130</name>
</gene>
<dbReference type="KEGG" id="efal:FH779_17130"/>
<accession>A0A7H9DWX6</accession>
<sequence>MEKDLSIIIVNYNGRKYFEKCIQSIQENLTHVEYEIIVFDNYSSDDSISYLTNHFPEVILIKSEINLGFGKGNNEAVKYANAETILLLNNDTIILNDFSELINFVRNDPKAGAIGINMLDKNKKYLVPGGKFPSIASCFKIKNGAYTGDFEKGIFTAPYYKVDWLGGSFILMRKAIYNEINGFDEDYFMYVEDVDLCKKIADNGYQNYFFAKYNYIHFVGFNPKKNPLLIKGYRTYLKKHTHGLNYILCSIALTLNSLVKKIKLIMVK</sequence>
<dbReference type="InterPro" id="IPR001173">
    <property type="entry name" value="Glyco_trans_2-like"/>
</dbReference>
<keyword evidence="3" id="KW-1185">Reference proteome</keyword>
<organism evidence="2 3">
    <name type="scientific">Empedobacter falsenii</name>
    <dbReference type="NCBI Taxonomy" id="343874"/>
    <lineage>
        <taxon>Bacteria</taxon>
        <taxon>Pseudomonadati</taxon>
        <taxon>Bacteroidota</taxon>
        <taxon>Flavobacteriia</taxon>
        <taxon>Flavobacteriales</taxon>
        <taxon>Weeksellaceae</taxon>
        <taxon>Empedobacter</taxon>
    </lineage>
</organism>
<dbReference type="GO" id="GO:0016740">
    <property type="term" value="F:transferase activity"/>
    <property type="evidence" value="ECO:0007669"/>
    <property type="project" value="UniProtKB-KW"/>
</dbReference>
<dbReference type="SUPFAM" id="SSF53448">
    <property type="entry name" value="Nucleotide-diphospho-sugar transferases"/>
    <property type="match status" value="1"/>
</dbReference>
<dbReference type="OrthoDB" id="9771846at2"/>
<dbReference type="AlphaFoldDB" id="A0A7H9DWX6"/>
<evidence type="ECO:0000313" key="3">
    <source>
        <dbReference type="Proteomes" id="UP000510643"/>
    </source>
</evidence>
<name>A0A7H9DWX6_9FLAO</name>
<dbReference type="Pfam" id="PF00535">
    <property type="entry name" value="Glycos_transf_2"/>
    <property type="match status" value="1"/>
</dbReference>
<dbReference type="CDD" id="cd04186">
    <property type="entry name" value="GT_2_like_c"/>
    <property type="match status" value="1"/>
</dbReference>
<keyword evidence="2" id="KW-0808">Transferase</keyword>